<evidence type="ECO:0000256" key="1">
    <source>
        <dbReference type="SAM" id="MobiDB-lite"/>
    </source>
</evidence>
<organism evidence="2">
    <name type="scientific">Klosneuvirus KNV1</name>
    <dbReference type="NCBI Taxonomy" id="1977640"/>
    <lineage>
        <taxon>Viruses</taxon>
        <taxon>Varidnaviria</taxon>
        <taxon>Bamfordvirae</taxon>
        <taxon>Nucleocytoviricota</taxon>
        <taxon>Megaviricetes</taxon>
        <taxon>Imitervirales</taxon>
        <taxon>Mimiviridae</taxon>
        <taxon>Klosneuvirinae</taxon>
        <taxon>Klosneuvirus</taxon>
    </lineage>
</organism>
<feature type="compositionally biased region" description="Acidic residues" evidence="1">
    <location>
        <begin position="210"/>
        <end position="221"/>
    </location>
</feature>
<evidence type="ECO:0000313" key="2">
    <source>
        <dbReference type="EMBL" id="ARF11830.1"/>
    </source>
</evidence>
<proteinExistence type="predicted"/>
<accession>A0A1V0SJD1</accession>
<name>A0A1V0SJD1_9VIRU</name>
<feature type="region of interest" description="Disordered" evidence="1">
    <location>
        <begin position="148"/>
        <end position="230"/>
    </location>
</feature>
<protein>
    <submittedName>
        <fullName evidence="2">Uncharacterized protein</fullName>
    </submittedName>
</protein>
<sequence>MGLTTSTVTYQKPAIKYTDADIRKNIDELFNNAKTNNFSEASYSINDLDNIIISDVPQNGGIKFNSSQKRYLRHKIDGNNFQLGGNESLEEISDMSEFKRIKEYLINDMKNNQTGGDYDVDDIVSSATNASNSNQNIIKFLSALKGGNDDDLDEETLEDDEDADDEALEEAFEEDDEDDDDDEEALEDVESPKKIKKVKKERKEENFSEDKEEPAEVEISETSENGIIRNPEEYSATSFVEKSSELNILPFYSSDSSINKHPYIKNRIH</sequence>
<dbReference type="EMBL" id="KY684109">
    <property type="protein sequence ID" value="ARF11830.1"/>
    <property type="molecule type" value="Genomic_DNA"/>
</dbReference>
<reference evidence="2" key="1">
    <citation type="journal article" date="2017" name="Science">
        <title>Giant viruses with an expanded complement of translation system components.</title>
        <authorList>
            <person name="Schulz F."/>
            <person name="Yutin N."/>
            <person name="Ivanova N.N."/>
            <person name="Ortega D.R."/>
            <person name="Lee T.K."/>
            <person name="Vierheilig J."/>
            <person name="Daims H."/>
            <person name="Horn M."/>
            <person name="Wagner M."/>
            <person name="Jensen G.J."/>
            <person name="Kyrpides N.C."/>
            <person name="Koonin E.V."/>
            <person name="Woyke T."/>
        </authorList>
    </citation>
    <scope>NUCLEOTIDE SEQUENCE</scope>
    <source>
        <strain evidence="2">KNV1</strain>
    </source>
</reference>
<feature type="compositionally biased region" description="Acidic residues" evidence="1">
    <location>
        <begin position="149"/>
        <end position="189"/>
    </location>
</feature>
<gene>
    <name evidence="2" type="ORF">Klosneuvirus_2_266</name>
</gene>